<comment type="similarity">
    <text evidence="2">Belongs to the fabD family.</text>
</comment>
<evidence type="ECO:0000313" key="5">
    <source>
        <dbReference type="EMBL" id="XBH04143.1"/>
    </source>
</evidence>
<evidence type="ECO:0000259" key="4">
    <source>
        <dbReference type="SMART" id="SM00827"/>
    </source>
</evidence>
<feature type="active site" evidence="3">
    <location>
        <position position="204"/>
    </location>
</feature>
<evidence type="ECO:0000256" key="1">
    <source>
        <dbReference type="ARBA" id="ARBA00018953"/>
    </source>
</evidence>
<dbReference type="EMBL" id="CP155447">
    <property type="protein sequence ID" value="XBH04143.1"/>
    <property type="molecule type" value="Genomic_DNA"/>
</dbReference>
<dbReference type="InterPro" id="IPR001227">
    <property type="entry name" value="Ac_transferase_dom_sf"/>
</dbReference>
<feature type="domain" description="Malonyl-CoA:ACP transacylase (MAT)" evidence="4">
    <location>
        <begin position="7"/>
        <end position="303"/>
    </location>
</feature>
<dbReference type="PANTHER" id="PTHR47170">
    <property type="entry name" value="MALONYL-COA ACP TRANSACYLASE, ACP-BINDING"/>
    <property type="match status" value="1"/>
</dbReference>
<dbReference type="Gene3D" id="3.30.70.250">
    <property type="entry name" value="Malonyl-CoA ACP transacylase, ACP-binding"/>
    <property type="match status" value="1"/>
</dbReference>
<feature type="active site" evidence="3">
    <location>
        <position position="95"/>
    </location>
</feature>
<dbReference type="Pfam" id="PF00698">
    <property type="entry name" value="Acyl_transf_1"/>
    <property type="match status" value="1"/>
</dbReference>
<comment type="catalytic activity">
    <reaction evidence="2">
        <text>holo-[ACP] + malonyl-CoA = malonyl-[ACP] + CoA</text>
        <dbReference type="Rhea" id="RHEA:41792"/>
        <dbReference type="Rhea" id="RHEA-COMP:9623"/>
        <dbReference type="Rhea" id="RHEA-COMP:9685"/>
        <dbReference type="ChEBI" id="CHEBI:57287"/>
        <dbReference type="ChEBI" id="CHEBI:57384"/>
        <dbReference type="ChEBI" id="CHEBI:64479"/>
        <dbReference type="ChEBI" id="CHEBI:78449"/>
        <dbReference type="EC" id="2.3.1.39"/>
    </reaction>
</comment>
<dbReference type="PIRSF" id="PIRSF000446">
    <property type="entry name" value="Mct"/>
    <property type="match status" value="1"/>
</dbReference>
<dbReference type="RefSeq" id="WP_406696891.1">
    <property type="nucleotide sequence ID" value="NZ_CP155447.1"/>
</dbReference>
<dbReference type="InterPro" id="IPR004410">
    <property type="entry name" value="Malonyl_CoA-ACP_transAc_FabD"/>
</dbReference>
<dbReference type="GO" id="GO:0004314">
    <property type="term" value="F:[acyl-carrier-protein] S-malonyltransferase activity"/>
    <property type="evidence" value="ECO:0007669"/>
    <property type="project" value="UniProtKB-EC"/>
</dbReference>
<dbReference type="InterPro" id="IPR052760">
    <property type="entry name" value="Mitochondrial_malonyltrans"/>
</dbReference>
<dbReference type="InterPro" id="IPR014043">
    <property type="entry name" value="Acyl_transferase_dom"/>
</dbReference>
<name>A0AAU7CGC4_9BACT</name>
<organism evidence="5">
    <name type="scientific">Singulisphaera sp. Ch08</name>
    <dbReference type="NCBI Taxonomy" id="3120278"/>
    <lineage>
        <taxon>Bacteria</taxon>
        <taxon>Pseudomonadati</taxon>
        <taxon>Planctomycetota</taxon>
        <taxon>Planctomycetia</taxon>
        <taxon>Isosphaerales</taxon>
        <taxon>Isosphaeraceae</taxon>
        <taxon>Singulisphaera</taxon>
    </lineage>
</organism>
<accession>A0AAU7CGC4</accession>
<keyword evidence="2 5" id="KW-0012">Acyltransferase</keyword>
<protein>
    <recommendedName>
        <fullName evidence="1 2">Malonyl CoA-acyl carrier protein transacylase</fullName>
        <ecNumber evidence="2">2.3.1.39</ecNumber>
    </recommendedName>
</protein>
<evidence type="ECO:0000256" key="3">
    <source>
        <dbReference type="PIRSR" id="PIRSR000446-1"/>
    </source>
</evidence>
<dbReference type="InterPro" id="IPR016036">
    <property type="entry name" value="Malonyl_transacylase_ACP-bd"/>
</dbReference>
<sequence>MPKIAFLFPGQGAQTVGMGRELDSELPAARSLFDRAGEILGFDLRKLCFEGPAEALESTDVSQPGIFVASLAALESLKVSQPDVVEACQGAAGLSLGEYTALVFAGSLDFEAGLKVVQARGQAMQAAALATPSGMTSVLGLDEPAIDELCRRVAPHGRLWKANLLGPGNIVVSGETSALAQLEPIASELGASRVIPLKVAGAFHSDLMKPADDRLAEALGSTAIAPPRIPVYSNVDAAAHSDPDDLRRTLVAQVVGGVRWEDSMRRMMADGFDTFYEVGPGRVLTGLLKRIDRKTRCTSIPAR</sequence>
<dbReference type="SUPFAM" id="SSF52151">
    <property type="entry name" value="FabD/lysophospholipase-like"/>
    <property type="match status" value="1"/>
</dbReference>
<reference evidence="5" key="1">
    <citation type="submission" date="2024-05" db="EMBL/GenBank/DDBJ databases">
        <title>Planctomycetes of the genus Singulisphaera possess chitinolytic capabilities.</title>
        <authorList>
            <person name="Ivanova A."/>
        </authorList>
    </citation>
    <scope>NUCLEOTIDE SEQUENCE</scope>
    <source>
        <strain evidence="5">Ch08T</strain>
    </source>
</reference>
<proteinExistence type="inferred from homology"/>
<dbReference type="SMART" id="SM00827">
    <property type="entry name" value="PKS_AT"/>
    <property type="match status" value="1"/>
</dbReference>
<dbReference type="EC" id="2.3.1.39" evidence="2"/>
<gene>
    <name evidence="5" type="primary">fabD</name>
    <name evidence="5" type="ORF">V5E97_38485</name>
</gene>
<dbReference type="Gene3D" id="3.40.366.10">
    <property type="entry name" value="Malonyl-Coenzyme A Acyl Carrier Protein, domain 2"/>
    <property type="match status" value="1"/>
</dbReference>
<dbReference type="SUPFAM" id="SSF55048">
    <property type="entry name" value="Probable ACP-binding domain of malonyl-CoA ACP transacylase"/>
    <property type="match status" value="1"/>
</dbReference>
<dbReference type="AlphaFoldDB" id="A0AAU7CGC4"/>
<dbReference type="InterPro" id="IPR016035">
    <property type="entry name" value="Acyl_Trfase/lysoPLipase"/>
</dbReference>
<keyword evidence="2 5" id="KW-0808">Transferase</keyword>
<dbReference type="InterPro" id="IPR024925">
    <property type="entry name" value="Malonyl_CoA-ACP_transAc"/>
</dbReference>
<dbReference type="PANTHER" id="PTHR47170:SF2">
    <property type="entry name" value="MALONYL-COA:ACP TRANSACYLASE (MAT) DOMAIN-CONTAINING PROTEIN"/>
    <property type="match status" value="1"/>
</dbReference>
<dbReference type="NCBIfam" id="TIGR00128">
    <property type="entry name" value="fabD"/>
    <property type="match status" value="1"/>
</dbReference>
<evidence type="ECO:0000256" key="2">
    <source>
        <dbReference type="PIRNR" id="PIRNR000446"/>
    </source>
</evidence>